<dbReference type="EC" id="4.2.1.11" evidence="3 9"/>
<keyword evidence="6 9" id="KW-0460">Magnesium</keyword>
<dbReference type="SFLD" id="SFLDS00001">
    <property type="entry name" value="Enolase"/>
    <property type="match status" value="1"/>
</dbReference>
<evidence type="ECO:0000256" key="12">
    <source>
        <dbReference type="SAM" id="MobiDB-lite"/>
    </source>
</evidence>
<feature type="compositionally biased region" description="Polar residues" evidence="12">
    <location>
        <begin position="442"/>
        <end position="452"/>
    </location>
</feature>
<organism evidence="15 16">
    <name type="scientific">candidate division WWE3 bacterium RIFCSPLOWO2_01_FULL_42_11</name>
    <dbReference type="NCBI Taxonomy" id="1802627"/>
    <lineage>
        <taxon>Bacteria</taxon>
        <taxon>Katanobacteria</taxon>
    </lineage>
</organism>
<dbReference type="GO" id="GO:0000015">
    <property type="term" value="C:phosphopyruvate hydratase complex"/>
    <property type="evidence" value="ECO:0007669"/>
    <property type="project" value="InterPro"/>
</dbReference>
<gene>
    <name evidence="9" type="primary">eno</name>
    <name evidence="15" type="ORF">A3A70_02710</name>
</gene>
<keyword evidence="8 9" id="KW-0456">Lyase</keyword>
<dbReference type="GO" id="GO:0009986">
    <property type="term" value="C:cell surface"/>
    <property type="evidence" value="ECO:0007669"/>
    <property type="project" value="UniProtKB-SubCell"/>
</dbReference>
<evidence type="ECO:0000256" key="7">
    <source>
        <dbReference type="ARBA" id="ARBA00023152"/>
    </source>
</evidence>
<dbReference type="Gene3D" id="3.30.390.10">
    <property type="entry name" value="Enolase-like, N-terminal domain"/>
    <property type="match status" value="1"/>
</dbReference>
<evidence type="ECO:0000256" key="11">
    <source>
        <dbReference type="PIRSR" id="PIRSR001400-3"/>
    </source>
</evidence>
<comment type="catalytic activity">
    <reaction evidence="9">
        <text>(2R)-2-phosphoglycerate = phosphoenolpyruvate + H2O</text>
        <dbReference type="Rhea" id="RHEA:10164"/>
        <dbReference type="ChEBI" id="CHEBI:15377"/>
        <dbReference type="ChEBI" id="CHEBI:58289"/>
        <dbReference type="ChEBI" id="CHEBI:58702"/>
        <dbReference type="EC" id="4.2.1.11"/>
    </reaction>
</comment>
<feature type="active site" description="Proton acceptor" evidence="9 10">
    <location>
        <position position="332"/>
    </location>
</feature>
<evidence type="ECO:0000259" key="14">
    <source>
        <dbReference type="SMART" id="SM01193"/>
    </source>
</evidence>
<evidence type="ECO:0000256" key="6">
    <source>
        <dbReference type="ARBA" id="ARBA00022842"/>
    </source>
</evidence>
<feature type="domain" description="Enolase N-terminal" evidence="14">
    <location>
        <begin position="4"/>
        <end position="123"/>
    </location>
</feature>
<comment type="cofactor">
    <cofactor evidence="9">
        <name>Mg(2+)</name>
        <dbReference type="ChEBI" id="CHEBI:18420"/>
    </cofactor>
    <text evidence="9">Binds a second Mg(2+) ion via substrate during catalysis.</text>
</comment>
<dbReference type="EMBL" id="MEVK01000018">
    <property type="protein sequence ID" value="OGC59329.1"/>
    <property type="molecule type" value="Genomic_DNA"/>
</dbReference>
<dbReference type="AlphaFoldDB" id="A0A1F4VQB9"/>
<dbReference type="HAMAP" id="MF_00318">
    <property type="entry name" value="Enolase"/>
    <property type="match status" value="1"/>
</dbReference>
<feature type="compositionally biased region" description="Pro residues" evidence="12">
    <location>
        <begin position="422"/>
        <end position="432"/>
    </location>
</feature>
<dbReference type="GO" id="GO:0000287">
    <property type="term" value="F:magnesium ion binding"/>
    <property type="evidence" value="ECO:0007669"/>
    <property type="project" value="UniProtKB-UniRule"/>
</dbReference>
<dbReference type="Pfam" id="PF00113">
    <property type="entry name" value="Enolase_C"/>
    <property type="match status" value="1"/>
</dbReference>
<protein>
    <recommendedName>
        <fullName evidence="4 9">Enolase</fullName>
        <ecNumber evidence="3 9">4.2.1.11</ecNumber>
    </recommendedName>
    <alternativeName>
        <fullName evidence="9">2-phospho-D-glycerate hydro-lyase</fullName>
    </alternativeName>
    <alternativeName>
        <fullName evidence="9">2-phosphoglycerate dehydratase</fullName>
    </alternativeName>
</protein>
<evidence type="ECO:0000313" key="16">
    <source>
        <dbReference type="Proteomes" id="UP000178964"/>
    </source>
</evidence>
<dbReference type="SMART" id="SM01192">
    <property type="entry name" value="Enolase_C"/>
    <property type="match status" value="1"/>
</dbReference>
<keyword evidence="5 9" id="KW-0964">Secreted</keyword>
<feature type="binding site" evidence="9 11">
    <location>
        <position position="307"/>
    </location>
    <ligand>
        <name>Mg(2+)</name>
        <dbReference type="ChEBI" id="CHEBI:18420"/>
    </ligand>
</feature>
<sequence>MPIIRDIEAQPILDSNGNWTTFTTIHADNGMKGFASVPTGHSVGPFDAKLVGYQKAVELVNTKIAPILKGHDIFDQSGIDSALISLDGTNNKAVLGADTILSVSIAAFNTAAKCKNLEVYKYLQMYFGFPELSLTNFPTPLPNLINGGEHATNTLKFQSFMLAPASFIPYPDALGMSVETYHQLQSLLKQNNLSADVGEEGGFSPQGIDPENACHYIIEAITKVGHKPGQDIFLAIDVSANAFFSNGLYNVGGVLGSIDSQAMIETYVKLTRAYPILYLEDPLSSSSLEAWTNLVASVGNGVEIVGDDLTATQGERVKNAASSKSITGVNIKLNQIGTLSETIDVIKLAKDQNLTVVISHRSGDTAEDVFIADLAVGCGAQYVKSGAPARGERTAKYNRLLDIYHEIENLKPTIPGAIIPPTPLSTSPPKPPVVTEVPKSTLFTSEATNSTP</sequence>
<evidence type="ECO:0000256" key="3">
    <source>
        <dbReference type="ARBA" id="ARBA00012058"/>
    </source>
</evidence>
<accession>A0A1F4VQB9</accession>
<feature type="domain" description="Enolase C-terminal TIM barrel" evidence="13">
    <location>
        <begin position="134"/>
        <end position="412"/>
    </location>
</feature>
<evidence type="ECO:0000259" key="13">
    <source>
        <dbReference type="SMART" id="SM01192"/>
    </source>
</evidence>
<dbReference type="SFLD" id="SFLDG00178">
    <property type="entry name" value="enolase"/>
    <property type="match status" value="1"/>
</dbReference>
<dbReference type="PIRSF" id="PIRSF001400">
    <property type="entry name" value="Enolase"/>
    <property type="match status" value="1"/>
</dbReference>
<feature type="binding site" evidence="9 11">
    <location>
        <position position="280"/>
    </location>
    <ligand>
        <name>Mg(2+)</name>
        <dbReference type="ChEBI" id="CHEBI:18420"/>
    </ligand>
</feature>
<proteinExistence type="inferred from homology"/>
<evidence type="ECO:0000256" key="8">
    <source>
        <dbReference type="ARBA" id="ARBA00023239"/>
    </source>
</evidence>
<keyword evidence="7 9" id="KW-0324">Glycolysis</keyword>
<dbReference type="InterPro" id="IPR036849">
    <property type="entry name" value="Enolase-like_C_sf"/>
</dbReference>
<dbReference type="PRINTS" id="PR00148">
    <property type="entry name" value="ENOLASE"/>
</dbReference>
<dbReference type="PANTHER" id="PTHR11902:SF1">
    <property type="entry name" value="ENOLASE"/>
    <property type="match status" value="1"/>
</dbReference>
<name>A0A1F4VQB9_UNCKA</name>
<dbReference type="Proteomes" id="UP000178964">
    <property type="component" value="Unassembled WGS sequence"/>
</dbReference>
<dbReference type="InterPro" id="IPR000941">
    <property type="entry name" value="Enolase"/>
</dbReference>
<evidence type="ECO:0000313" key="15">
    <source>
        <dbReference type="EMBL" id="OGC59329.1"/>
    </source>
</evidence>
<feature type="binding site" evidence="9">
    <location>
        <position position="361"/>
    </location>
    <ligand>
        <name>(2R)-2-phosphoglycerate</name>
        <dbReference type="ChEBI" id="CHEBI:58289"/>
    </ligand>
</feature>
<evidence type="ECO:0000256" key="5">
    <source>
        <dbReference type="ARBA" id="ARBA00022525"/>
    </source>
</evidence>
<feature type="binding site" evidence="9">
    <location>
        <position position="158"/>
    </location>
    <ligand>
        <name>(2R)-2-phosphoglycerate</name>
        <dbReference type="ChEBI" id="CHEBI:58289"/>
    </ligand>
</feature>
<dbReference type="SFLD" id="SFLDF00002">
    <property type="entry name" value="enolase"/>
    <property type="match status" value="1"/>
</dbReference>
<dbReference type="GO" id="GO:0004634">
    <property type="term" value="F:phosphopyruvate hydratase activity"/>
    <property type="evidence" value="ECO:0007669"/>
    <property type="project" value="UniProtKB-UniRule"/>
</dbReference>
<evidence type="ECO:0000256" key="9">
    <source>
        <dbReference type="HAMAP-Rule" id="MF_00318"/>
    </source>
</evidence>
<dbReference type="InterPro" id="IPR020810">
    <property type="entry name" value="Enolase_C"/>
</dbReference>
<comment type="caution">
    <text evidence="15">The sequence shown here is derived from an EMBL/GenBank/DDBJ whole genome shotgun (WGS) entry which is preliminary data.</text>
</comment>
<comment type="function">
    <text evidence="9">Catalyzes the reversible conversion of 2-phosphoglycerate (2-PG) into phosphoenolpyruvate (PEP). It is essential for the degradation of carbohydrates via glycolysis.</text>
</comment>
<evidence type="ECO:0000256" key="4">
    <source>
        <dbReference type="ARBA" id="ARBA00017068"/>
    </source>
</evidence>
<evidence type="ECO:0000256" key="1">
    <source>
        <dbReference type="ARBA" id="ARBA00005031"/>
    </source>
</evidence>
<keyword evidence="9" id="KW-0963">Cytoplasm</keyword>
<dbReference type="SUPFAM" id="SSF54826">
    <property type="entry name" value="Enolase N-terminal domain-like"/>
    <property type="match status" value="1"/>
</dbReference>
<keyword evidence="9 11" id="KW-0479">Metal-binding</keyword>
<feature type="region of interest" description="Disordered" evidence="12">
    <location>
        <begin position="422"/>
        <end position="452"/>
    </location>
</feature>
<dbReference type="InterPro" id="IPR029017">
    <property type="entry name" value="Enolase-like_N"/>
</dbReference>
<reference evidence="15 16" key="1">
    <citation type="journal article" date="2016" name="Nat. Commun.">
        <title>Thousands of microbial genomes shed light on interconnected biogeochemical processes in an aquifer system.</title>
        <authorList>
            <person name="Anantharaman K."/>
            <person name="Brown C.T."/>
            <person name="Hug L.A."/>
            <person name="Sharon I."/>
            <person name="Castelle C.J."/>
            <person name="Probst A.J."/>
            <person name="Thomas B.C."/>
            <person name="Singh A."/>
            <person name="Wilkins M.J."/>
            <person name="Karaoz U."/>
            <person name="Brodie E.L."/>
            <person name="Williams K.H."/>
            <person name="Hubbard S.S."/>
            <person name="Banfield J.F."/>
        </authorList>
    </citation>
    <scope>NUCLEOTIDE SEQUENCE [LARGE SCALE GENOMIC DNA]</scope>
</reference>
<feature type="binding site" evidence="9">
    <location>
        <position position="332"/>
    </location>
    <ligand>
        <name>(2R)-2-phosphoglycerate</name>
        <dbReference type="ChEBI" id="CHEBI:58289"/>
    </ligand>
</feature>
<dbReference type="UniPathway" id="UPA00109">
    <property type="reaction ID" value="UER00187"/>
</dbReference>
<dbReference type="GO" id="GO:0006096">
    <property type="term" value="P:glycolytic process"/>
    <property type="evidence" value="ECO:0007669"/>
    <property type="project" value="UniProtKB-UniRule"/>
</dbReference>
<dbReference type="Gene3D" id="3.20.20.120">
    <property type="entry name" value="Enolase-like C-terminal domain"/>
    <property type="match status" value="1"/>
</dbReference>
<feature type="binding site" evidence="9">
    <location>
        <position position="384"/>
    </location>
    <ligand>
        <name>(2R)-2-phosphoglycerate</name>
        <dbReference type="ChEBI" id="CHEBI:58289"/>
    </ligand>
</feature>
<dbReference type="PANTHER" id="PTHR11902">
    <property type="entry name" value="ENOLASE"/>
    <property type="match status" value="1"/>
</dbReference>
<feature type="binding site" evidence="9 11">
    <location>
        <position position="237"/>
    </location>
    <ligand>
        <name>Mg(2+)</name>
        <dbReference type="ChEBI" id="CHEBI:18420"/>
    </ligand>
</feature>
<dbReference type="SUPFAM" id="SSF51604">
    <property type="entry name" value="Enolase C-terminal domain-like"/>
    <property type="match status" value="1"/>
</dbReference>
<feature type="active site" description="Proton donor" evidence="9 10">
    <location>
        <position position="200"/>
    </location>
</feature>
<evidence type="ECO:0000256" key="2">
    <source>
        <dbReference type="ARBA" id="ARBA00009604"/>
    </source>
</evidence>
<dbReference type="InterPro" id="IPR020811">
    <property type="entry name" value="Enolase_N"/>
</dbReference>
<dbReference type="GO" id="GO:0005576">
    <property type="term" value="C:extracellular region"/>
    <property type="evidence" value="ECO:0007669"/>
    <property type="project" value="UniProtKB-SubCell"/>
</dbReference>
<comment type="subcellular location">
    <subcellularLocation>
        <location evidence="9">Cytoplasm</location>
    </subcellularLocation>
    <subcellularLocation>
        <location evidence="9">Secreted</location>
    </subcellularLocation>
    <subcellularLocation>
        <location evidence="9">Cell surface</location>
    </subcellularLocation>
    <text evidence="9">Fractions of enolase are present in both the cytoplasm and on the cell surface.</text>
</comment>
<dbReference type="Pfam" id="PF03952">
    <property type="entry name" value="Enolase_N"/>
    <property type="match status" value="1"/>
</dbReference>
<feature type="binding site" evidence="9">
    <location>
        <position position="362"/>
    </location>
    <ligand>
        <name>(2R)-2-phosphoglycerate</name>
        <dbReference type="ChEBI" id="CHEBI:58289"/>
    </ligand>
</feature>
<dbReference type="SMART" id="SM01193">
    <property type="entry name" value="Enolase_N"/>
    <property type="match status" value="1"/>
</dbReference>
<comment type="similarity">
    <text evidence="2 9">Belongs to the enolase family.</text>
</comment>
<evidence type="ECO:0000256" key="10">
    <source>
        <dbReference type="PIRSR" id="PIRSR001400-1"/>
    </source>
</evidence>
<dbReference type="STRING" id="1802627.A3A70_02710"/>
<comment type="cofactor">
    <cofactor evidence="11">
        <name>Mg(2+)</name>
        <dbReference type="ChEBI" id="CHEBI:18420"/>
    </cofactor>
    <text evidence="11">Mg(2+) is required for catalysis and for stabilizing the dimer.</text>
</comment>
<comment type="pathway">
    <text evidence="1 9">Carbohydrate degradation; glycolysis; pyruvate from D-glyceraldehyde 3-phosphate: step 4/5.</text>
</comment>